<feature type="transmembrane region" description="Helical" evidence="9">
    <location>
        <begin position="177"/>
        <end position="199"/>
    </location>
</feature>
<evidence type="ECO:0000256" key="9">
    <source>
        <dbReference type="RuleBase" id="RU363032"/>
    </source>
</evidence>
<evidence type="ECO:0000259" key="10">
    <source>
        <dbReference type="PROSITE" id="PS50928"/>
    </source>
</evidence>
<dbReference type="InterPro" id="IPR035906">
    <property type="entry name" value="MetI-like_sf"/>
</dbReference>
<keyword evidence="4" id="KW-1003">Cell membrane</keyword>
<dbReference type="GO" id="GO:0043190">
    <property type="term" value="C:ATP-binding cassette (ABC) transporter complex"/>
    <property type="evidence" value="ECO:0007669"/>
    <property type="project" value="InterPro"/>
</dbReference>
<dbReference type="Pfam" id="PF00528">
    <property type="entry name" value="BPD_transp_1"/>
    <property type="match status" value="1"/>
</dbReference>
<comment type="subcellular location">
    <subcellularLocation>
        <location evidence="1">Cell inner membrane</location>
        <topology evidence="1">Multi-pass membrane protein</topology>
    </subcellularLocation>
    <subcellularLocation>
        <location evidence="9">Cell membrane</location>
        <topology evidence="9">Multi-pass membrane protein</topology>
    </subcellularLocation>
</comment>
<comment type="similarity">
    <text evidence="2">Belongs to the binding-protein-dependent transport system permease family. HisMQ subfamily.</text>
</comment>
<dbReference type="EMBL" id="MKIM01000020">
    <property type="protein sequence ID" value="OLP46602.1"/>
    <property type="molecule type" value="Genomic_DNA"/>
</dbReference>
<keyword evidence="5 9" id="KW-0812">Transmembrane</keyword>
<keyword evidence="3 9" id="KW-0813">Transport</keyword>
<dbReference type="InterPro" id="IPR010065">
    <property type="entry name" value="AA_ABC_transptr_permease_3TM"/>
</dbReference>
<feature type="domain" description="ABC transmembrane type-1" evidence="10">
    <location>
        <begin position="19"/>
        <end position="204"/>
    </location>
</feature>
<dbReference type="SUPFAM" id="SSF161098">
    <property type="entry name" value="MetI-like"/>
    <property type="match status" value="1"/>
</dbReference>
<dbReference type="PANTHER" id="PTHR30614">
    <property type="entry name" value="MEMBRANE COMPONENT OF AMINO ACID ABC TRANSPORTER"/>
    <property type="match status" value="1"/>
</dbReference>
<evidence type="ECO:0000256" key="1">
    <source>
        <dbReference type="ARBA" id="ARBA00004429"/>
    </source>
</evidence>
<sequence length="222" mass="24214">MMFDPKVILDHLPEIASGALTTLWIWIVGMVLGIFVGFLVATGRRYGGRFLDIPLGLVVEVLRGTPFLIQIFLVYYGGPYVGVSLDPIPCGLIGLTVYSAAYYSEIFRAGYGSVPHGHVEAAECLGLTRFQTIRRILLPEMALIVLPPCVNLAIILLKESAVLSIITVPELTATVSAIGSAQYAFLEAIFVLAVIYWVIVEATAWAARKTEARLSRLRFSAP</sequence>
<name>A0A1Q8ZXH1_9HYPH</name>
<keyword evidence="8 9" id="KW-0472">Membrane</keyword>
<feature type="transmembrane region" description="Helical" evidence="9">
    <location>
        <begin position="23"/>
        <end position="41"/>
    </location>
</feature>
<keyword evidence="12" id="KW-1185">Reference proteome</keyword>
<evidence type="ECO:0000256" key="4">
    <source>
        <dbReference type="ARBA" id="ARBA00022475"/>
    </source>
</evidence>
<dbReference type="InterPro" id="IPR000515">
    <property type="entry name" value="MetI-like"/>
</dbReference>
<reference evidence="11 12" key="1">
    <citation type="submission" date="2016-09" db="EMBL/GenBank/DDBJ databases">
        <title>Rhizobium oryziradicis sp. nov., isolated from the root of rice.</title>
        <authorList>
            <person name="Zhao J."/>
            <person name="Zhang X."/>
        </authorList>
    </citation>
    <scope>NUCLEOTIDE SEQUENCE [LARGE SCALE GENOMIC DNA]</scope>
    <source>
        <strain evidence="11 12">N19</strain>
    </source>
</reference>
<gene>
    <name evidence="11" type="ORF">BJF95_16605</name>
</gene>
<evidence type="ECO:0000313" key="11">
    <source>
        <dbReference type="EMBL" id="OLP46602.1"/>
    </source>
</evidence>
<proteinExistence type="inferred from homology"/>
<evidence type="ECO:0000313" key="12">
    <source>
        <dbReference type="Proteomes" id="UP000186894"/>
    </source>
</evidence>
<dbReference type="NCBIfam" id="TIGR01726">
    <property type="entry name" value="HEQRo_perm_3TM"/>
    <property type="match status" value="1"/>
</dbReference>
<feature type="transmembrane region" description="Helical" evidence="9">
    <location>
        <begin position="53"/>
        <end position="77"/>
    </location>
</feature>
<dbReference type="Proteomes" id="UP000186894">
    <property type="component" value="Unassembled WGS sequence"/>
</dbReference>
<dbReference type="AlphaFoldDB" id="A0A1Q8ZXH1"/>
<dbReference type="GO" id="GO:0022857">
    <property type="term" value="F:transmembrane transporter activity"/>
    <property type="evidence" value="ECO:0007669"/>
    <property type="project" value="InterPro"/>
</dbReference>
<dbReference type="InterPro" id="IPR043429">
    <property type="entry name" value="ArtM/GltK/GlnP/TcyL/YhdX-like"/>
</dbReference>
<accession>A0A1Q8ZXH1</accession>
<dbReference type="RefSeq" id="WP_075637880.1">
    <property type="nucleotide sequence ID" value="NZ_MKIM01000020.1"/>
</dbReference>
<keyword evidence="7 9" id="KW-1133">Transmembrane helix</keyword>
<evidence type="ECO:0000256" key="6">
    <source>
        <dbReference type="ARBA" id="ARBA00022970"/>
    </source>
</evidence>
<dbReference type="CDD" id="cd06261">
    <property type="entry name" value="TM_PBP2"/>
    <property type="match status" value="1"/>
</dbReference>
<dbReference type="GO" id="GO:0006865">
    <property type="term" value="P:amino acid transport"/>
    <property type="evidence" value="ECO:0007669"/>
    <property type="project" value="UniProtKB-KW"/>
</dbReference>
<evidence type="ECO:0000256" key="5">
    <source>
        <dbReference type="ARBA" id="ARBA00022692"/>
    </source>
</evidence>
<dbReference type="Gene3D" id="1.10.3720.10">
    <property type="entry name" value="MetI-like"/>
    <property type="match status" value="1"/>
</dbReference>
<dbReference type="STRING" id="1867956.BJF95_16605"/>
<evidence type="ECO:0000256" key="2">
    <source>
        <dbReference type="ARBA" id="ARBA00010072"/>
    </source>
</evidence>
<evidence type="ECO:0000256" key="7">
    <source>
        <dbReference type="ARBA" id="ARBA00022989"/>
    </source>
</evidence>
<keyword evidence="6" id="KW-0029">Amino-acid transport</keyword>
<dbReference type="PROSITE" id="PS50928">
    <property type="entry name" value="ABC_TM1"/>
    <property type="match status" value="1"/>
</dbReference>
<comment type="caution">
    <text evidence="11">The sequence shown here is derived from an EMBL/GenBank/DDBJ whole genome shotgun (WGS) entry which is preliminary data.</text>
</comment>
<protein>
    <submittedName>
        <fullName evidence="11">Amino acid ABC transporter</fullName>
    </submittedName>
</protein>
<organism evidence="11 12">
    <name type="scientific">Rhizobium oryziradicis</name>
    <dbReference type="NCBI Taxonomy" id="1867956"/>
    <lineage>
        <taxon>Bacteria</taxon>
        <taxon>Pseudomonadati</taxon>
        <taxon>Pseudomonadota</taxon>
        <taxon>Alphaproteobacteria</taxon>
        <taxon>Hyphomicrobiales</taxon>
        <taxon>Rhizobiaceae</taxon>
        <taxon>Rhizobium/Agrobacterium group</taxon>
        <taxon>Rhizobium</taxon>
    </lineage>
</organism>
<feature type="transmembrane region" description="Helical" evidence="9">
    <location>
        <begin position="136"/>
        <end position="157"/>
    </location>
</feature>
<dbReference type="PANTHER" id="PTHR30614:SF0">
    <property type="entry name" value="L-CYSTINE TRANSPORT SYSTEM PERMEASE PROTEIN TCYL"/>
    <property type="match status" value="1"/>
</dbReference>
<feature type="transmembrane region" description="Helical" evidence="9">
    <location>
        <begin position="83"/>
        <end position="103"/>
    </location>
</feature>
<evidence type="ECO:0000256" key="3">
    <source>
        <dbReference type="ARBA" id="ARBA00022448"/>
    </source>
</evidence>
<evidence type="ECO:0000256" key="8">
    <source>
        <dbReference type="ARBA" id="ARBA00023136"/>
    </source>
</evidence>
<dbReference type="OrthoDB" id="7341446at2"/>